<name>A0A2H0U0G3_9BACT</name>
<dbReference type="Proteomes" id="UP000230852">
    <property type="component" value="Unassembled WGS sequence"/>
</dbReference>
<reference evidence="3" key="1">
    <citation type="submission" date="2017-09" db="EMBL/GenBank/DDBJ databases">
        <title>Depth-based differentiation of microbial function through sediment-hosted aquifers and enrichment of novel symbionts in the deep terrestrial subsurface.</title>
        <authorList>
            <person name="Probst A.J."/>
            <person name="Ladd B."/>
            <person name="Jarett J.K."/>
            <person name="Geller-Mcgrath D.E."/>
            <person name="Sieber C.M.K."/>
            <person name="Emerson J.B."/>
            <person name="Anantharaman K."/>
            <person name="Thomas B.C."/>
            <person name="Malmstrom R."/>
            <person name="Stieglmeier M."/>
            <person name="Klingl A."/>
            <person name="Woyke T."/>
            <person name="Ryan C.M."/>
            <person name="Banfield J.F."/>
        </authorList>
    </citation>
    <scope>NUCLEOTIDE SEQUENCE [LARGE SCALE GENOMIC DNA]</scope>
</reference>
<comment type="caution">
    <text evidence="2">The sequence shown here is derived from an EMBL/GenBank/DDBJ whole genome shotgun (WGS) entry which is preliminary data.</text>
</comment>
<dbReference type="EMBL" id="PFBU01000048">
    <property type="protein sequence ID" value="PIR78302.1"/>
    <property type="molecule type" value="Genomic_DNA"/>
</dbReference>
<organism evidence="2 3">
    <name type="scientific">Candidatus Magasanikbacteria bacterium CG10_big_fil_rev_8_21_14_0_10_36_16</name>
    <dbReference type="NCBI Taxonomy" id="1974645"/>
    <lineage>
        <taxon>Bacteria</taxon>
        <taxon>Candidatus Magasanikiibacteriota</taxon>
    </lineage>
</organism>
<keyword evidence="1" id="KW-0472">Membrane</keyword>
<feature type="transmembrane region" description="Helical" evidence="1">
    <location>
        <begin position="17"/>
        <end position="36"/>
    </location>
</feature>
<keyword evidence="1" id="KW-1133">Transmembrane helix</keyword>
<sequence length="107" mass="12000">MFLSSLFPNLPSSTIELSIYIVAALGAVLITYAVFLEIERRQDLVFFVGSACLFVYALYTYNKVFMIAMAGLGLASLVEFIEIYLGLHKHDTNELKRVKSLGKNKTQ</sequence>
<protein>
    <submittedName>
        <fullName evidence="2">Uncharacterized protein</fullName>
    </submittedName>
</protein>
<evidence type="ECO:0000313" key="2">
    <source>
        <dbReference type="EMBL" id="PIR78302.1"/>
    </source>
</evidence>
<gene>
    <name evidence="2" type="ORF">COU28_02380</name>
</gene>
<evidence type="ECO:0000256" key="1">
    <source>
        <dbReference type="SAM" id="Phobius"/>
    </source>
</evidence>
<proteinExistence type="predicted"/>
<evidence type="ECO:0000313" key="3">
    <source>
        <dbReference type="Proteomes" id="UP000230852"/>
    </source>
</evidence>
<accession>A0A2H0U0G3</accession>
<dbReference type="AlphaFoldDB" id="A0A2H0U0G3"/>
<keyword evidence="1" id="KW-0812">Transmembrane</keyword>
<feature type="transmembrane region" description="Helical" evidence="1">
    <location>
        <begin position="65"/>
        <end position="87"/>
    </location>
</feature>
<feature type="transmembrane region" description="Helical" evidence="1">
    <location>
        <begin position="43"/>
        <end position="59"/>
    </location>
</feature>